<reference evidence="1" key="1">
    <citation type="submission" date="2018-11" db="EMBL/GenBank/DDBJ databases">
        <authorList>
            <consortium name="Pathogen Informatics"/>
        </authorList>
    </citation>
    <scope>NUCLEOTIDE SEQUENCE</scope>
</reference>
<proteinExistence type="predicted"/>
<dbReference type="EMBL" id="CAAALY010131969">
    <property type="protein sequence ID" value="VEL32245.1"/>
    <property type="molecule type" value="Genomic_DNA"/>
</dbReference>
<gene>
    <name evidence="1" type="ORF">PXEA_LOCUS25685</name>
</gene>
<dbReference type="Proteomes" id="UP000784294">
    <property type="component" value="Unassembled WGS sequence"/>
</dbReference>
<name>A0A448XAE9_9PLAT</name>
<evidence type="ECO:0000313" key="1">
    <source>
        <dbReference type="EMBL" id="VEL32245.1"/>
    </source>
</evidence>
<protein>
    <submittedName>
        <fullName evidence="1">Uncharacterized protein</fullName>
    </submittedName>
</protein>
<dbReference type="AlphaFoldDB" id="A0A448XAE9"/>
<organism evidence="1 2">
    <name type="scientific">Protopolystoma xenopodis</name>
    <dbReference type="NCBI Taxonomy" id="117903"/>
    <lineage>
        <taxon>Eukaryota</taxon>
        <taxon>Metazoa</taxon>
        <taxon>Spiralia</taxon>
        <taxon>Lophotrochozoa</taxon>
        <taxon>Platyhelminthes</taxon>
        <taxon>Monogenea</taxon>
        <taxon>Polyopisthocotylea</taxon>
        <taxon>Polystomatidea</taxon>
        <taxon>Polystomatidae</taxon>
        <taxon>Protopolystoma</taxon>
    </lineage>
</organism>
<sequence length="150" mass="15606">MIGYLVETNSSSPLLLSAVQLLAKGMRHDSTDIRLLTSFVAGHISWRTRLSARGCKSDVAAVAAVSDSVKSDLSTASTAVLVTTGGDWLKCLIGLLVNGTRERAGPVRLASETAIVLLCRLGAPGAGEGAAVQVSLFDPPVIYLSVAPRM</sequence>
<evidence type="ECO:0000313" key="2">
    <source>
        <dbReference type="Proteomes" id="UP000784294"/>
    </source>
</evidence>
<comment type="caution">
    <text evidence="1">The sequence shown here is derived from an EMBL/GenBank/DDBJ whole genome shotgun (WGS) entry which is preliminary data.</text>
</comment>
<keyword evidence="2" id="KW-1185">Reference proteome</keyword>
<accession>A0A448XAE9</accession>